<feature type="compositionally biased region" description="Basic and acidic residues" evidence="1">
    <location>
        <begin position="76"/>
        <end position="85"/>
    </location>
</feature>
<feature type="compositionally biased region" description="Basic and acidic residues" evidence="1">
    <location>
        <begin position="32"/>
        <end position="43"/>
    </location>
</feature>
<protein>
    <submittedName>
        <fullName evidence="3">Uncharacterized protein</fullName>
    </submittedName>
</protein>
<dbReference type="AlphaFoldDB" id="A0A814GDE4"/>
<evidence type="ECO:0000313" key="4">
    <source>
        <dbReference type="EMBL" id="CAF3766350.1"/>
    </source>
</evidence>
<dbReference type="EMBL" id="CAJNOQ010003086">
    <property type="protein sequence ID" value="CAF0994653.1"/>
    <property type="molecule type" value="Genomic_DNA"/>
</dbReference>
<keyword evidence="2" id="KW-0732">Signal</keyword>
<dbReference type="Proteomes" id="UP000663829">
    <property type="component" value="Unassembled WGS sequence"/>
</dbReference>
<reference evidence="3" key="1">
    <citation type="submission" date="2021-02" db="EMBL/GenBank/DDBJ databases">
        <authorList>
            <person name="Nowell W R."/>
        </authorList>
    </citation>
    <scope>NUCLEOTIDE SEQUENCE</scope>
</reference>
<organism evidence="3 5">
    <name type="scientific">Didymodactylos carnosus</name>
    <dbReference type="NCBI Taxonomy" id="1234261"/>
    <lineage>
        <taxon>Eukaryota</taxon>
        <taxon>Metazoa</taxon>
        <taxon>Spiralia</taxon>
        <taxon>Gnathifera</taxon>
        <taxon>Rotifera</taxon>
        <taxon>Eurotatoria</taxon>
        <taxon>Bdelloidea</taxon>
        <taxon>Philodinida</taxon>
        <taxon>Philodinidae</taxon>
        <taxon>Didymodactylos</taxon>
    </lineage>
</organism>
<feature type="chain" id="PRO_5036224494" evidence="2">
    <location>
        <begin position="23"/>
        <end position="85"/>
    </location>
</feature>
<sequence>MMRYSKVFFALCLILICSTIQAGGNVDENKDDTEHDHSEHDHEDSDSDDELNGHEGDVVFEGDDDDFSEEDDDHDTDDHDGSELR</sequence>
<feature type="signal peptide" evidence="2">
    <location>
        <begin position="1"/>
        <end position="22"/>
    </location>
</feature>
<dbReference type="Proteomes" id="UP000681722">
    <property type="component" value="Unassembled WGS sequence"/>
</dbReference>
<evidence type="ECO:0000313" key="5">
    <source>
        <dbReference type="Proteomes" id="UP000663829"/>
    </source>
</evidence>
<proteinExistence type="predicted"/>
<comment type="caution">
    <text evidence="3">The sequence shown here is derived from an EMBL/GenBank/DDBJ whole genome shotgun (WGS) entry which is preliminary data.</text>
</comment>
<evidence type="ECO:0000313" key="3">
    <source>
        <dbReference type="EMBL" id="CAF0994653.1"/>
    </source>
</evidence>
<dbReference type="EMBL" id="CAJOBC010003086">
    <property type="protein sequence ID" value="CAF3766350.1"/>
    <property type="molecule type" value="Genomic_DNA"/>
</dbReference>
<feature type="compositionally biased region" description="Acidic residues" evidence="1">
    <location>
        <begin position="58"/>
        <end position="75"/>
    </location>
</feature>
<name>A0A814GDE4_9BILA</name>
<gene>
    <name evidence="3" type="ORF">GPM918_LOCUS13434</name>
    <name evidence="4" type="ORF">SRO942_LOCUS13434</name>
</gene>
<evidence type="ECO:0000256" key="2">
    <source>
        <dbReference type="SAM" id="SignalP"/>
    </source>
</evidence>
<accession>A0A814GDE4</accession>
<feature type="region of interest" description="Disordered" evidence="1">
    <location>
        <begin position="24"/>
        <end position="85"/>
    </location>
</feature>
<evidence type="ECO:0000256" key="1">
    <source>
        <dbReference type="SAM" id="MobiDB-lite"/>
    </source>
</evidence>
<keyword evidence="5" id="KW-1185">Reference proteome</keyword>